<proteinExistence type="predicted"/>
<evidence type="ECO:0000313" key="2">
    <source>
        <dbReference type="EMBL" id="CAJ2503249.1"/>
    </source>
</evidence>
<dbReference type="InterPro" id="IPR032710">
    <property type="entry name" value="NTF2-like_dom_sf"/>
</dbReference>
<name>A0AAI8VEU3_9PEZI</name>
<accession>A0AAI8VEU3</accession>
<evidence type="ECO:0000259" key="1">
    <source>
        <dbReference type="Pfam" id="PF13577"/>
    </source>
</evidence>
<reference evidence="2" key="1">
    <citation type="submission" date="2023-10" db="EMBL/GenBank/DDBJ databases">
        <authorList>
            <person name="Hackl T."/>
        </authorList>
    </citation>
    <scope>NUCLEOTIDE SEQUENCE</scope>
</reference>
<sequence>MSTTMTLPISLPSLTPCEALADVVHRAVTGIDTPNKPLFVSAFTPDAVFDVAGTVVEGRDAVTAYVYDRIAQLDTTHLFTNLRVSLENGAATGTVTAMALGQHFRVGEGNAGGSARQFMTGVLYYVDCVRG</sequence>
<keyword evidence="3" id="KW-1185">Reference proteome</keyword>
<dbReference type="AlphaFoldDB" id="A0AAI8VEU3"/>
<dbReference type="Proteomes" id="UP001295740">
    <property type="component" value="Unassembled WGS sequence"/>
</dbReference>
<protein>
    <submittedName>
        <fullName evidence="2">Uu.00g106430.m01.CDS01</fullName>
    </submittedName>
</protein>
<feature type="domain" description="SnoaL-like" evidence="1">
    <location>
        <begin position="18"/>
        <end position="130"/>
    </location>
</feature>
<dbReference type="Pfam" id="PF13577">
    <property type="entry name" value="SnoaL_4"/>
    <property type="match status" value="1"/>
</dbReference>
<dbReference type="Gene3D" id="3.10.450.50">
    <property type="match status" value="1"/>
</dbReference>
<evidence type="ECO:0000313" key="3">
    <source>
        <dbReference type="Proteomes" id="UP001295740"/>
    </source>
</evidence>
<dbReference type="InterPro" id="IPR037401">
    <property type="entry name" value="SnoaL-like"/>
</dbReference>
<gene>
    <name evidence="2" type="ORF">KHLLAP_LOCUS3717</name>
</gene>
<organism evidence="2 3">
    <name type="scientific">Anthostomella pinea</name>
    <dbReference type="NCBI Taxonomy" id="933095"/>
    <lineage>
        <taxon>Eukaryota</taxon>
        <taxon>Fungi</taxon>
        <taxon>Dikarya</taxon>
        <taxon>Ascomycota</taxon>
        <taxon>Pezizomycotina</taxon>
        <taxon>Sordariomycetes</taxon>
        <taxon>Xylariomycetidae</taxon>
        <taxon>Xylariales</taxon>
        <taxon>Xylariaceae</taxon>
        <taxon>Anthostomella</taxon>
    </lineage>
</organism>
<dbReference type="SUPFAM" id="SSF54427">
    <property type="entry name" value="NTF2-like"/>
    <property type="match status" value="1"/>
</dbReference>
<dbReference type="EMBL" id="CAUWAG010000004">
    <property type="protein sequence ID" value="CAJ2503249.1"/>
    <property type="molecule type" value="Genomic_DNA"/>
</dbReference>
<comment type="caution">
    <text evidence="2">The sequence shown here is derived from an EMBL/GenBank/DDBJ whole genome shotgun (WGS) entry which is preliminary data.</text>
</comment>